<dbReference type="Pfam" id="PF00392">
    <property type="entry name" value="GntR"/>
    <property type="match status" value="1"/>
</dbReference>
<keyword evidence="2 5" id="KW-0238">DNA-binding</keyword>
<evidence type="ECO:0000256" key="1">
    <source>
        <dbReference type="ARBA" id="ARBA00023015"/>
    </source>
</evidence>
<reference evidence="5 6" key="1">
    <citation type="submission" date="2023-07" db="EMBL/GenBank/DDBJ databases">
        <title>Genomic Encyclopedia of Type Strains, Phase IV (KMG-IV): sequencing the most valuable type-strain genomes for metagenomic binning, comparative biology and taxonomic classification.</title>
        <authorList>
            <person name="Goeker M."/>
        </authorList>
    </citation>
    <scope>NUCLEOTIDE SEQUENCE [LARGE SCALE GENOMIC DNA]</scope>
    <source>
        <strain evidence="5 6">DSM 23494</strain>
    </source>
</reference>
<keyword evidence="1" id="KW-0805">Transcription regulation</keyword>
<dbReference type="EMBL" id="JAUSUB010000040">
    <property type="protein sequence ID" value="MDQ0273471.1"/>
    <property type="molecule type" value="Genomic_DNA"/>
</dbReference>
<organism evidence="5 6">
    <name type="scientific">Cytobacillus purgationiresistens</name>
    <dbReference type="NCBI Taxonomy" id="863449"/>
    <lineage>
        <taxon>Bacteria</taxon>
        <taxon>Bacillati</taxon>
        <taxon>Bacillota</taxon>
        <taxon>Bacilli</taxon>
        <taxon>Bacillales</taxon>
        <taxon>Bacillaceae</taxon>
        <taxon>Cytobacillus</taxon>
    </lineage>
</organism>
<dbReference type="Proteomes" id="UP001238088">
    <property type="component" value="Unassembled WGS sequence"/>
</dbReference>
<dbReference type="GO" id="GO:0003677">
    <property type="term" value="F:DNA binding"/>
    <property type="evidence" value="ECO:0007669"/>
    <property type="project" value="UniProtKB-KW"/>
</dbReference>
<gene>
    <name evidence="5" type="ORF">J2S17_005403</name>
</gene>
<evidence type="ECO:0000259" key="4">
    <source>
        <dbReference type="PROSITE" id="PS50949"/>
    </source>
</evidence>
<evidence type="ECO:0000256" key="3">
    <source>
        <dbReference type="ARBA" id="ARBA00023163"/>
    </source>
</evidence>
<proteinExistence type="predicted"/>
<dbReference type="Pfam" id="PF07729">
    <property type="entry name" value="FCD"/>
    <property type="match status" value="1"/>
</dbReference>
<dbReference type="CDD" id="cd07377">
    <property type="entry name" value="WHTH_GntR"/>
    <property type="match status" value="1"/>
</dbReference>
<dbReference type="InterPro" id="IPR011711">
    <property type="entry name" value="GntR_C"/>
</dbReference>
<dbReference type="Gene3D" id="1.10.10.10">
    <property type="entry name" value="Winged helix-like DNA-binding domain superfamily/Winged helix DNA-binding domain"/>
    <property type="match status" value="1"/>
</dbReference>
<name>A0ABU0ARS2_9BACI</name>
<dbReference type="SUPFAM" id="SSF46785">
    <property type="entry name" value="Winged helix' DNA-binding domain"/>
    <property type="match status" value="1"/>
</dbReference>
<evidence type="ECO:0000256" key="2">
    <source>
        <dbReference type="ARBA" id="ARBA00023125"/>
    </source>
</evidence>
<dbReference type="Gene3D" id="1.20.120.530">
    <property type="entry name" value="GntR ligand-binding domain-like"/>
    <property type="match status" value="1"/>
</dbReference>
<dbReference type="PROSITE" id="PS50949">
    <property type="entry name" value="HTH_GNTR"/>
    <property type="match status" value="1"/>
</dbReference>
<dbReference type="InterPro" id="IPR036388">
    <property type="entry name" value="WH-like_DNA-bd_sf"/>
</dbReference>
<comment type="caution">
    <text evidence="5">The sequence shown here is derived from an EMBL/GenBank/DDBJ whole genome shotgun (WGS) entry which is preliminary data.</text>
</comment>
<dbReference type="SMART" id="SM00895">
    <property type="entry name" value="FCD"/>
    <property type="match status" value="1"/>
</dbReference>
<evidence type="ECO:0000313" key="6">
    <source>
        <dbReference type="Proteomes" id="UP001238088"/>
    </source>
</evidence>
<dbReference type="SMART" id="SM00345">
    <property type="entry name" value="HTH_GNTR"/>
    <property type="match status" value="1"/>
</dbReference>
<protein>
    <submittedName>
        <fullName evidence="5">DNA-binding GntR family transcriptional regulator</fullName>
    </submittedName>
</protein>
<feature type="domain" description="HTH gntR-type" evidence="4">
    <location>
        <begin position="8"/>
        <end position="75"/>
    </location>
</feature>
<evidence type="ECO:0000313" key="5">
    <source>
        <dbReference type="EMBL" id="MDQ0273471.1"/>
    </source>
</evidence>
<accession>A0ABU0ARS2</accession>
<dbReference type="PANTHER" id="PTHR43537">
    <property type="entry name" value="TRANSCRIPTIONAL REGULATOR, GNTR FAMILY"/>
    <property type="match status" value="1"/>
</dbReference>
<dbReference type="RefSeq" id="WP_307479632.1">
    <property type="nucleotide sequence ID" value="NZ_JAUSUB010000040.1"/>
</dbReference>
<keyword evidence="6" id="KW-1185">Reference proteome</keyword>
<dbReference type="InterPro" id="IPR036390">
    <property type="entry name" value="WH_DNA-bd_sf"/>
</dbReference>
<dbReference type="PRINTS" id="PR00035">
    <property type="entry name" value="HTHGNTR"/>
</dbReference>
<sequence length="212" mass="23767">MKKIARGESLGVQAYSIIKQAIISGDLSPGDWLHEEKVATNLGISRTPLREALQLLSTEGLVILEKGKPAIVASFTYEEALELLEVRSILETSNLDMLASNIDAEWINQLENHIRLQEATMENQDYQAFNDLDHEFHLLLADKSRNKTLANLIVQLNSQVSRAFIILSKTLPFSVQGAIEEHTSIVNALKNKDIQTAKVRMENHLKNVGKRI</sequence>
<dbReference type="InterPro" id="IPR008920">
    <property type="entry name" value="TF_FadR/GntR_C"/>
</dbReference>
<dbReference type="InterPro" id="IPR000524">
    <property type="entry name" value="Tscrpt_reg_HTH_GntR"/>
</dbReference>
<dbReference type="PANTHER" id="PTHR43537:SF24">
    <property type="entry name" value="GLUCONATE OPERON TRANSCRIPTIONAL REPRESSOR"/>
    <property type="match status" value="1"/>
</dbReference>
<dbReference type="SUPFAM" id="SSF48008">
    <property type="entry name" value="GntR ligand-binding domain-like"/>
    <property type="match status" value="1"/>
</dbReference>
<keyword evidence="3" id="KW-0804">Transcription</keyword>